<dbReference type="Gene3D" id="3.40.50.1820">
    <property type="entry name" value="alpha/beta hydrolase"/>
    <property type="match status" value="1"/>
</dbReference>
<dbReference type="AlphaFoldDB" id="A0A8J3CTA7"/>
<dbReference type="InterPro" id="IPR013094">
    <property type="entry name" value="AB_hydrolase_3"/>
</dbReference>
<keyword evidence="6" id="KW-1185">Reference proteome</keyword>
<evidence type="ECO:0000313" key="6">
    <source>
        <dbReference type="Proteomes" id="UP000634004"/>
    </source>
</evidence>
<feature type="active site" evidence="3">
    <location>
        <position position="175"/>
    </location>
</feature>
<name>A0A8J3CTA7_9PROT</name>
<proteinExistence type="inferred from homology"/>
<comment type="caution">
    <text evidence="5">The sequence shown here is derived from an EMBL/GenBank/DDBJ whole genome shotgun (WGS) entry which is preliminary data.</text>
</comment>
<dbReference type="EMBL" id="BMZH01000009">
    <property type="protein sequence ID" value="GHA98564.1"/>
    <property type="molecule type" value="Genomic_DNA"/>
</dbReference>
<dbReference type="InterPro" id="IPR050300">
    <property type="entry name" value="GDXG_lipolytic_enzyme"/>
</dbReference>
<gene>
    <name evidence="5" type="ORF">GCM10009069_21850</name>
</gene>
<dbReference type="Proteomes" id="UP000634004">
    <property type="component" value="Unassembled WGS sequence"/>
</dbReference>
<feature type="domain" description="Alpha/beta hydrolase fold-3" evidence="4">
    <location>
        <begin position="96"/>
        <end position="298"/>
    </location>
</feature>
<dbReference type="GO" id="GO:0016787">
    <property type="term" value="F:hydrolase activity"/>
    <property type="evidence" value="ECO:0007669"/>
    <property type="project" value="UniProtKB-KW"/>
</dbReference>
<sequence>MILCHLTSPTIDRYLSVVKTPRTLIESLSETLSEQFSKLTPDEQFLDKFQENFRRMTRRFDTPGPEVRVCETFEIEGVEVRLFVPFGPLPTVGPTIIYAHGGGFVSCDTHTHEGIIRRLANASFCRVLAVEYRLAPKHPFPAAPDDVETVLHWALDARGESRGIDGNKLVVAGDSAGGNIAAWLAQKYRNRIKAQVLFYPLMQLVDVKPANPGPQDWLQIGTVALKYIQDHYVAGADAKDTKVSPLFEDDLDGMPPAYVLTCGLDPLRDEGKLYAEKLKASGTTVVQLYEKTMPHGFLNFAKAFPRANTVPMEAADFVRAQFPILPQVKKARP</sequence>
<evidence type="ECO:0000256" key="1">
    <source>
        <dbReference type="ARBA" id="ARBA00010515"/>
    </source>
</evidence>
<organism evidence="5 6">
    <name type="scientific">Algimonas arctica</name>
    <dbReference type="NCBI Taxonomy" id="1479486"/>
    <lineage>
        <taxon>Bacteria</taxon>
        <taxon>Pseudomonadati</taxon>
        <taxon>Pseudomonadota</taxon>
        <taxon>Alphaproteobacteria</taxon>
        <taxon>Maricaulales</taxon>
        <taxon>Robiginitomaculaceae</taxon>
        <taxon>Algimonas</taxon>
    </lineage>
</organism>
<dbReference type="PROSITE" id="PS01174">
    <property type="entry name" value="LIPASE_GDXG_SER"/>
    <property type="match status" value="1"/>
</dbReference>
<evidence type="ECO:0000259" key="4">
    <source>
        <dbReference type="Pfam" id="PF07859"/>
    </source>
</evidence>
<dbReference type="InterPro" id="IPR029058">
    <property type="entry name" value="AB_hydrolase_fold"/>
</dbReference>
<dbReference type="PANTHER" id="PTHR48081:SF8">
    <property type="entry name" value="ALPHA_BETA HYDROLASE FOLD-3 DOMAIN-CONTAINING PROTEIN-RELATED"/>
    <property type="match status" value="1"/>
</dbReference>
<dbReference type="SUPFAM" id="SSF53474">
    <property type="entry name" value="alpha/beta-Hydrolases"/>
    <property type="match status" value="1"/>
</dbReference>
<evidence type="ECO:0000256" key="2">
    <source>
        <dbReference type="ARBA" id="ARBA00022801"/>
    </source>
</evidence>
<evidence type="ECO:0000256" key="3">
    <source>
        <dbReference type="PROSITE-ProRule" id="PRU10038"/>
    </source>
</evidence>
<dbReference type="InterPro" id="IPR033140">
    <property type="entry name" value="Lipase_GDXG_put_SER_AS"/>
</dbReference>
<accession>A0A8J3CTA7</accession>
<dbReference type="PANTHER" id="PTHR48081">
    <property type="entry name" value="AB HYDROLASE SUPERFAMILY PROTEIN C4A8.06C"/>
    <property type="match status" value="1"/>
</dbReference>
<keyword evidence="2" id="KW-0378">Hydrolase</keyword>
<comment type="similarity">
    <text evidence="1">Belongs to the 'GDXG' lipolytic enzyme family.</text>
</comment>
<evidence type="ECO:0000313" key="5">
    <source>
        <dbReference type="EMBL" id="GHA98564.1"/>
    </source>
</evidence>
<reference evidence="5" key="2">
    <citation type="submission" date="2020-09" db="EMBL/GenBank/DDBJ databases">
        <authorList>
            <person name="Sun Q."/>
            <person name="Kim S."/>
        </authorList>
    </citation>
    <scope>NUCLEOTIDE SEQUENCE</scope>
    <source>
        <strain evidence="5">KCTC 32513</strain>
    </source>
</reference>
<protein>
    <recommendedName>
        <fullName evidence="4">Alpha/beta hydrolase fold-3 domain-containing protein</fullName>
    </recommendedName>
</protein>
<dbReference type="Pfam" id="PF07859">
    <property type="entry name" value="Abhydrolase_3"/>
    <property type="match status" value="1"/>
</dbReference>
<reference evidence="5" key="1">
    <citation type="journal article" date="2014" name="Int. J. Syst. Evol. Microbiol.">
        <title>Complete genome sequence of Corynebacterium casei LMG S-19264T (=DSM 44701T), isolated from a smear-ripened cheese.</title>
        <authorList>
            <consortium name="US DOE Joint Genome Institute (JGI-PGF)"/>
            <person name="Walter F."/>
            <person name="Albersmeier A."/>
            <person name="Kalinowski J."/>
            <person name="Ruckert C."/>
        </authorList>
    </citation>
    <scope>NUCLEOTIDE SEQUENCE</scope>
    <source>
        <strain evidence="5">KCTC 32513</strain>
    </source>
</reference>